<dbReference type="AlphaFoldDB" id="L8K0F2"/>
<comment type="caution">
    <text evidence="1">The sequence shown here is derived from an EMBL/GenBank/DDBJ whole genome shotgun (WGS) entry which is preliminary data.</text>
</comment>
<reference evidence="1 2" key="1">
    <citation type="submission" date="2012-12" db="EMBL/GenBank/DDBJ databases">
        <title>Genome assembly of Fulvivirga imtechensis AK7.</title>
        <authorList>
            <person name="Nupur N."/>
            <person name="Khatri I."/>
            <person name="Kumar R."/>
            <person name="Subramanian S."/>
            <person name="Pinnaka A."/>
        </authorList>
    </citation>
    <scope>NUCLEOTIDE SEQUENCE [LARGE SCALE GENOMIC DNA]</scope>
    <source>
        <strain evidence="1 2">AK7</strain>
    </source>
</reference>
<proteinExistence type="predicted"/>
<dbReference type="Proteomes" id="UP000011135">
    <property type="component" value="Unassembled WGS sequence"/>
</dbReference>
<protein>
    <submittedName>
        <fullName evidence="1">Uncharacterized protein</fullName>
    </submittedName>
</protein>
<sequence>MFFDDYFYGTDEYLLKALYNGIMLRLAEQQSSIHGCF</sequence>
<evidence type="ECO:0000313" key="1">
    <source>
        <dbReference type="EMBL" id="ELR73878.1"/>
    </source>
</evidence>
<name>L8K0F2_9BACT</name>
<dbReference type="STRING" id="1237149.C900_00042"/>
<keyword evidence="2" id="KW-1185">Reference proteome</keyword>
<organism evidence="1 2">
    <name type="scientific">Fulvivirga imtechensis AK7</name>
    <dbReference type="NCBI Taxonomy" id="1237149"/>
    <lineage>
        <taxon>Bacteria</taxon>
        <taxon>Pseudomonadati</taxon>
        <taxon>Bacteroidota</taxon>
        <taxon>Cytophagia</taxon>
        <taxon>Cytophagales</taxon>
        <taxon>Fulvivirgaceae</taxon>
        <taxon>Fulvivirga</taxon>
    </lineage>
</organism>
<accession>L8K0F2</accession>
<dbReference type="EMBL" id="AMZN01000001">
    <property type="protein sequence ID" value="ELR73878.1"/>
    <property type="molecule type" value="Genomic_DNA"/>
</dbReference>
<gene>
    <name evidence="1" type="ORF">C900_00042</name>
</gene>
<evidence type="ECO:0000313" key="2">
    <source>
        <dbReference type="Proteomes" id="UP000011135"/>
    </source>
</evidence>